<protein>
    <submittedName>
        <fullName evidence="1">Uncharacterized protein</fullName>
    </submittedName>
</protein>
<proteinExistence type="predicted"/>
<dbReference type="Proteomes" id="UP000253208">
    <property type="component" value="Unassembled WGS sequence"/>
</dbReference>
<organism evidence="1 2">
    <name type="scientific">Blautia obeum</name>
    <dbReference type="NCBI Taxonomy" id="40520"/>
    <lineage>
        <taxon>Bacteria</taxon>
        <taxon>Bacillati</taxon>
        <taxon>Bacillota</taxon>
        <taxon>Clostridia</taxon>
        <taxon>Lachnospirales</taxon>
        <taxon>Lachnospiraceae</taxon>
        <taxon>Blautia</taxon>
    </lineage>
</organism>
<dbReference type="EMBL" id="PSQG01000006">
    <property type="protein sequence ID" value="RCH44962.1"/>
    <property type="molecule type" value="Genomic_DNA"/>
</dbReference>
<evidence type="ECO:0000313" key="1">
    <source>
        <dbReference type="EMBL" id="RCH44962.1"/>
    </source>
</evidence>
<sequence>MEHIKTKKHVLKKAGGFLLLTAVILAGSTWERRTAGDRQPQFYAWWGTIYPEFCFEKAEDNGENKPVKISFWLAQALDW</sequence>
<accession>A0A367G2L8</accession>
<evidence type="ECO:0000313" key="2">
    <source>
        <dbReference type="Proteomes" id="UP000253208"/>
    </source>
</evidence>
<reference evidence="1 2" key="1">
    <citation type="submission" date="2018-02" db="EMBL/GenBank/DDBJ databases">
        <title>Complete genome sequencing of Faecalibacterium prausnitzii strains isolated from the human gut.</title>
        <authorList>
            <person name="Fitzgerald B.C."/>
            <person name="Shkoporov A.N."/>
            <person name="Ross P.R."/>
            <person name="Hill C."/>
        </authorList>
    </citation>
    <scope>NUCLEOTIDE SEQUENCE [LARGE SCALE GENOMIC DNA]</scope>
    <source>
        <strain evidence="1 2">APC942/31-1</strain>
    </source>
</reference>
<dbReference type="AlphaFoldDB" id="A0A367G2L8"/>
<name>A0A367G2L8_9FIRM</name>
<gene>
    <name evidence="1" type="ORF">C4886_05815</name>
</gene>
<dbReference type="RefSeq" id="WP_015525350.1">
    <property type="nucleotide sequence ID" value="NZ_PSQG01000006.1"/>
</dbReference>
<comment type="caution">
    <text evidence="1">The sequence shown here is derived from an EMBL/GenBank/DDBJ whole genome shotgun (WGS) entry which is preliminary data.</text>
</comment>